<name>A0A814XX35_ADIRI</name>
<accession>A0A814XX35</accession>
<sequence>MQKLVWFHIVLLVSPLFATAYDKPSKSSDQTRMVKSPAVALALAPYVGLAVAPPVYLALAAAFGVATLAYYGITQLSSNSGCPPCPKPRLPRIDYVPPSRPHYPCVGTHKHYYVMHQNPKTCKCYEDESPNVECLE</sequence>
<dbReference type="EMBL" id="CAJNOJ010000161">
    <property type="protein sequence ID" value="CAF1221589.1"/>
    <property type="molecule type" value="Genomic_DNA"/>
</dbReference>
<gene>
    <name evidence="3" type="ORF">EDS130_LOCUS26446</name>
    <name evidence="4" type="ORF">XAT740_LOCUS54659</name>
</gene>
<feature type="signal peptide" evidence="2">
    <location>
        <begin position="1"/>
        <end position="20"/>
    </location>
</feature>
<keyword evidence="2" id="KW-0732">Signal</keyword>
<feature type="chain" id="PRO_5036226550" evidence="2">
    <location>
        <begin position="21"/>
        <end position="136"/>
    </location>
</feature>
<proteinExistence type="predicted"/>
<dbReference type="EMBL" id="CAJNOR010009898">
    <property type="protein sequence ID" value="CAF1649227.1"/>
    <property type="molecule type" value="Genomic_DNA"/>
</dbReference>
<keyword evidence="5" id="KW-1185">Reference proteome</keyword>
<evidence type="ECO:0000313" key="6">
    <source>
        <dbReference type="Proteomes" id="UP000663852"/>
    </source>
</evidence>
<dbReference type="Proteomes" id="UP000663852">
    <property type="component" value="Unassembled WGS sequence"/>
</dbReference>
<feature type="transmembrane region" description="Helical" evidence="1">
    <location>
        <begin position="42"/>
        <end position="71"/>
    </location>
</feature>
<evidence type="ECO:0000313" key="4">
    <source>
        <dbReference type="EMBL" id="CAF1649227.1"/>
    </source>
</evidence>
<dbReference type="Proteomes" id="UP000663828">
    <property type="component" value="Unassembled WGS sequence"/>
</dbReference>
<keyword evidence="1" id="KW-1133">Transmembrane helix</keyword>
<evidence type="ECO:0000313" key="5">
    <source>
        <dbReference type="Proteomes" id="UP000663828"/>
    </source>
</evidence>
<dbReference type="AlphaFoldDB" id="A0A814XX35"/>
<keyword evidence="1" id="KW-0812">Transmembrane</keyword>
<protein>
    <submittedName>
        <fullName evidence="3">Uncharacterized protein</fullName>
    </submittedName>
</protein>
<reference evidence="3" key="1">
    <citation type="submission" date="2021-02" db="EMBL/GenBank/DDBJ databases">
        <authorList>
            <person name="Nowell W R."/>
        </authorList>
    </citation>
    <scope>NUCLEOTIDE SEQUENCE</scope>
</reference>
<evidence type="ECO:0000256" key="2">
    <source>
        <dbReference type="SAM" id="SignalP"/>
    </source>
</evidence>
<evidence type="ECO:0000256" key="1">
    <source>
        <dbReference type="SAM" id="Phobius"/>
    </source>
</evidence>
<keyword evidence="1" id="KW-0472">Membrane</keyword>
<comment type="caution">
    <text evidence="3">The sequence shown here is derived from an EMBL/GenBank/DDBJ whole genome shotgun (WGS) entry which is preliminary data.</text>
</comment>
<organism evidence="3 6">
    <name type="scientific">Adineta ricciae</name>
    <name type="common">Rotifer</name>
    <dbReference type="NCBI Taxonomy" id="249248"/>
    <lineage>
        <taxon>Eukaryota</taxon>
        <taxon>Metazoa</taxon>
        <taxon>Spiralia</taxon>
        <taxon>Gnathifera</taxon>
        <taxon>Rotifera</taxon>
        <taxon>Eurotatoria</taxon>
        <taxon>Bdelloidea</taxon>
        <taxon>Adinetida</taxon>
        <taxon>Adinetidae</taxon>
        <taxon>Adineta</taxon>
    </lineage>
</organism>
<evidence type="ECO:0000313" key="3">
    <source>
        <dbReference type="EMBL" id="CAF1221589.1"/>
    </source>
</evidence>